<dbReference type="AlphaFoldDB" id="A0A9D9NAN0"/>
<dbReference type="Gene3D" id="3.40.390.70">
    <property type="match status" value="1"/>
</dbReference>
<evidence type="ECO:0000313" key="2">
    <source>
        <dbReference type="EMBL" id="MBO8466279.1"/>
    </source>
</evidence>
<reference evidence="2" key="1">
    <citation type="submission" date="2020-10" db="EMBL/GenBank/DDBJ databases">
        <authorList>
            <person name="Gilroy R."/>
        </authorList>
    </citation>
    <scope>NUCLEOTIDE SEQUENCE</scope>
    <source>
        <strain evidence="2">B1-15692</strain>
    </source>
</reference>
<dbReference type="EMBL" id="JADIMH010000006">
    <property type="protein sequence ID" value="MBO8466279.1"/>
    <property type="molecule type" value="Genomic_DNA"/>
</dbReference>
<evidence type="ECO:0000313" key="3">
    <source>
        <dbReference type="Proteomes" id="UP000823660"/>
    </source>
</evidence>
<dbReference type="NCBIfam" id="TIGR04549">
    <property type="entry name" value="LP_HExxH_w_tonB"/>
    <property type="match status" value="1"/>
</dbReference>
<keyword evidence="1" id="KW-0732">Signal</keyword>
<dbReference type="PROSITE" id="PS51257">
    <property type="entry name" value="PROKAR_LIPOPROTEIN"/>
    <property type="match status" value="1"/>
</dbReference>
<dbReference type="InterPro" id="IPR030890">
    <property type="entry name" value="LP_HExxH_w_TonB"/>
</dbReference>
<dbReference type="Proteomes" id="UP000823660">
    <property type="component" value="Unassembled WGS sequence"/>
</dbReference>
<dbReference type="Pfam" id="PF15890">
    <property type="entry name" value="Peptidase_Mx1"/>
    <property type="match status" value="1"/>
</dbReference>
<proteinExistence type="predicted"/>
<reference evidence="2" key="2">
    <citation type="journal article" date="2021" name="PeerJ">
        <title>Extensive microbial diversity within the chicken gut microbiome revealed by metagenomics and culture.</title>
        <authorList>
            <person name="Gilroy R."/>
            <person name="Ravi A."/>
            <person name="Getino M."/>
            <person name="Pursley I."/>
            <person name="Horton D.L."/>
            <person name="Alikhan N.F."/>
            <person name="Baker D."/>
            <person name="Gharbi K."/>
            <person name="Hall N."/>
            <person name="Watson M."/>
            <person name="Adriaenssens E.M."/>
            <person name="Foster-Nyarko E."/>
            <person name="Jarju S."/>
            <person name="Secka A."/>
            <person name="Antonio M."/>
            <person name="Oren A."/>
            <person name="Chaudhuri R.R."/>
            <person name="La Ragione R."/>
            <person name="Hildebrand F."/>
            <person name="Pallen M.J."/>
        </authorList>
    </citation>
    <scope>NUCLEOTIDE SEQUENCE</scope>
    <source>
        <strain evidence="2">B1-15692</strain>
    </source>
</reference>
<comment type="caution">
    <text evidence="2">The sequence shown here is derived from an EMBL/GenBank/DDBJ whole genome shotgun (WGS) entry which is preliminary data.</text>
</comment>
<protein>
    <submittedName>
        <fullName evidence="2">Zinc-binding metallopeptidase</fullName>
    </submittedName>
</protein>
<feature type="chain" id="PRO_5038758384" evidence="1">
    <location>
        <begin position="21"/>
        <end position="315"/>
    </location>
</feature>
<feature type="signal peptide" evidence="1">
    <location>
        <begin position="1"/>
        <end position="20"/>
    </location>
</feature>
<dbReference type="SUPFAM" id="SSF55486">
    <property type="entry name" value="Metalloproteases ('zincins'), catalytic domain"/>
    <property type="match status" value="1"/>
</dbReference>
<name>A0A9D9NAN0_9BACT</name>
<sequence>MKRILEYMILAVAAVVSAVACSEDKLSPTSVIVDPINPETDFDKWLEENFRAPYNIRFLYRYEDIESDMTYDLVPADETCSRILAKLIKFLWLDPYTEVADANFMRQNSPRVMPVIGSGAWNTNGTLQLGTAEGGLKITFYVANWLVTQNFLTINYNNGVDTTEGYTVTINSMDDINYYFLHTAHHEFGHILNQNKAYPTDFNLISQNEYVAQWNSITDEEALPRGFISAYASSQPGEDFVEVLSYYITSSDEEWNARLAIAGNEGSEIIERKLNIVSNYMMDSWNIDIDELRSVLARRYGEVESIDWSDFSTEE</sequence>
<gene>
    <name evidence="2" type="ORF">IAB99_00760</name>
</gene>
<organism evidence="2 3">
    <name type="scientific">Candidatus Cryptobacteroides faecipullorum</name>
    <dbReference type="NCBI Taxonomy" id="2840764"/>
    <lineage>
        <taxon>Bacteria</taxon>
        <taxon>Pseudomonadati</taxon>
        <taxon>Bacteroidota</taxon>
        <taxon>Bacteroidia</taxon>
        <taxon>Bacteroidales</taxon>
        <taxon>Candidatus Cryptobacteroides</taxon>
    </lineage>
</organism>
<accession>A0A9D9NAN0</accession>
<evidence type="ECO:0000256" key="1">
    <source>
        <dbReference type="SAM" id="SignalP"/>
    </source>
</evidence>